<dbReference type="PROSITE" id="PS51192">
    <property type="entry name" value="HELICASE_ATP_BIND_1"/>
    <property type="match status" value="1"/>
</dbReference>
<dbReference type="EMBL" id="BAAAPL010000001">
    <property type="protein sequence ID" value="GAA1698388.1"/>
    <property type="molecule type" value="Genomic_DNA"/>
</dbReference>
<evidence type="ECO:0000259" key="10">
    <source>
        <dbReference type="PROSITE" id="PS51192"/>
    </source>
</evidence>
<dbReference type="PROSITE" id="PS51194">
    <property type="entry name" value="HELICASE_CTER"/>
    <property type="match status" value="1"/>
</dbReference>
<accession>A0ABP4U4H7</accession>
<comment type="caution">
    <text evidence="12">The sequence shown here is derived from an EMBL/GenBank/DDBJ whole genome shotgun (WGS) entry which is preliminary data.</text>
</comment>
<evidence type="ECO:0000256" key="7">
    <source>
        <dbReference type="ARBA" id="ARBA00034617"/>
    </source>
</evidence>
<dbReference type="GO" id="GO:0004386">
    <property type="term" value="F:helicase activity"/>
    <property type="evidence" value="ECO:0007669"/>
    <property type="project" value="UniProtKB-KW"/>
</dbReference>
<reference evidence="13" key="1">
    <citation type="journal article" date="2019" name="Int. J. Syst. Evol. Microbiol.">
        <title>The Global Catalogue of Microorganisms (GCM) 10K type strain sequencing project: providing services to taxonomists for standard genome sequencing and annotation.</title>
        <authorList>
            <consortium name="The Broad Institute Genomics Platform"/>
            <consortium name="The Broad Institute Genome Sequencing Center for Infectious Disease"/>
            <person name="Wu L."/>
            <person name="Ma J."/>
        </authorList>
    </citation>
    <scope>NUCLEOTIDE SEQUENCE [LARGE SCALE GENOMIC DNA]</scope>
    <source>
        <strain evidence="13">JCM 15577</strain>
    </source>
</reference>
<keyword evidence="5" id="KW-0067">ATP-binding</keyword>
<dbReference type="SMART" id="SM00487">
    <property type="entry name" value="DEXDc"/>
    <property type="match status" value="1"/>
</dbReference>
<dbReference type="InterPro" id="IPR032438">
    <property type="entry name" value="ERCC3_RAD25_C"/>
</dbReference>
<protein>
    <recommendedName>
        <fullName evidence="8">DNA 3'-5' helicase</fullName>
        <ecNumber evidence="8">5.6.2.4</ecNumber>
    </recommendedName>
</protein>
<dbReference type="SUPFAM" id="SSF52540">
    <property type="entry name" value="P-loop containing nucleoside triphosphate hydrolases"/>
    <property type="match status" value="2"/>
</dbReference>
<dbReference type="InterPro" id="IPR050615">
    <property type="entry name" value="ATP-dep_DNA_Helicase"/>
</dbReference>
<dbReference type="NCBIfam" id="NF045503">
    <property type="entry name" value="repair_heli_XPB"/>
    <property type="match status" value="1"/>
</dbReference>
<dbReference type="Pfam" id="PF04851">
    <property type="entry name" value="ResIII"/>
    <property type="match status" value="1"/>
</dbReference>
<evidence type="ECO:0000256" key="9">
    <source>
        <dbReference type="ARBA" id="ARBA00048988"/>
    </source>
</evidence>
<evidence type="ECO:0000256" key="1">
    <source>
        <dbReference type="ARBA" id="ARBA00006637"/>
    </source>
</evidence>
<keyword evidence="6" id="KW-0413">Isomerase</keyword>
<feature type="domain" description="Helicase ATP-binding" evidence="10">
    <location>
        <begin position="195"/>
        <end position="349"/>
    </location>
</feature>
<evidence type="ECO:0000256" key="3">
    <source>
        <dbReference type="ARBA" id="ARBA00022801"/>
    </source>
</evidence>
<name>A0ABP4U4H7_9MICO</name>
<comment type="catalytic activity">
    <reaction evidence="7">
        <text>Couples ATP hydrolysis with the unwinding of duplex DNA by translocating in the 3'-5' direction.</text>
        <dbReference type="EC" id="5.6.2.4"/>
    </reaction>
</comment>
<evidence type="ECO:0000256" key="4">
    <source>
        <dbReference type="ARBA" id="ARBA00022806"/>
    </source>
</evidence>
<dbReference type="PANTHER" id="PTHR11274">
    <property type="entry name" value="RAD25/XP-B DNA REPAIR HELICASE"/>
    <property type="match status" value="1"/>
</dbReference>
<dbReference type="InterPro" id="IPR006935">
    <property type="entry name" value="Helicase/UvrB_N"/>
</dbReference>
<dbReference type="Proteomes" id="UP001501690">
    <property type="component" value="Unassembled WGS sequence"/>
</dbReference>
<evidence type="ECO:0000256" key="6">
    <source>
        <dbReference type="ARBA" id="ARBA00023235"/>
    </source>
</evidence>
<gene>
    <name evidence="12" type="ORF">GCM10009808_14850</name>
</gene>
<dbReference type="Pfam" id="PF13625">
    <property type="entry name" value="Helicase_C_3"/>
    <property type="match status" value="1"/>
</dbReference>
<proteinExistence type="inferred from homology"/>
<dbReference type="RefSeq" id="WP_344070978.1">
    <property type="nucleotide sequence ID" value="NZ_BAAAPL010000001.1"/>
</dbReference>
<dbReference type="InterPro" id="IPR014001">
    <property type="entry name" value="Helicase_ATP-bd"/>
</dbReference>
<sequence length="551" mass="60437">MADGPLIVQSDRTVLLEVAHADAESARHELAIFAELERAPEHIHTYRITRLGLWNARAAGHSAEDMLATLDRWSRFPVPPSVAIDIAETVSRYGRLVIERAPIPGSDEPALILRSTDAAVLTEVAKNKRIQPLLLSHPLPDAYVVDAWARGHIKQELLKIGWPAEDLAGYTPGTPHPIDLDEAGWALRPYQRQAVDAFTDGGSGVVVLPCGAGKTLVGAGAMADTKTTTLILVTNTVSARQWRDELLRRTSLTPEEIGEYSGQSKEIKPVTIATYQILTAKRKGQYAHLALLDALDWGLILYDEVHLLPAPVFKLTADLQARRRLGLTATLVREDGREGDVFSLIGPKRFDAPWKEIESQGFISPAACYEVRVDLPAGERLEYAAAADEERYRLAATAPVKIGVVKDLVAAHPGEQILVIGQYLDQIDEIANAIGAPQITGSTPVDEREQLYRAFREGEISVLVVSKVANFSVDLPEASVAIQVSGSFGSRQEEAQRLGRLLRPKQSSHTASFYTLIARDTVDQDFAQNRQRFLAEQGYSYTILDADRLAA</sequence>
<keyword evidence="2" id="KW-0547">Nucleotide-binding</keyword>
<evidence type="ECO:0000259" key="11">
    <source>
        <dbReference type="PROSITE" id="PS51194"/>
    </source>
</evidence>
<comment type="catalytic activity">
    <reaction evidence="9">
        <text>ATP + H2O = ADP + phosphate + H(+)</text>
        <dbReference type="Rhea" id="RHEA:13065"/>
        <dbReference type="ChEBI" id="CHEBI:15377"/>
        <dbReference type="ChEBI" id="CHEBI:15378"/>
        <dbReference type="ChEBI" id="CHEBI:30616"/>
        <dbReference type="ChEBI" id="CHEBI:43474"/>
        <dbReference type="ChEBI" id="CHEBI:456216"/>
        <dbReference type="EC" id="5.6.2.4"/>
    </reaction>
</comment>
<dbReference type="InterPro" id="IPR001650">
    <property type="entry name" value="Helicase_C-like"/>
</dbReference>
<keyword evidence="3" id="KW-0378">Hydrolase</keyword>
<keyword evidence="4 12" id="KW-0347">Helicase</keyword>
<evidence type="ECO:0000256" key="5">
    <source>
        <dbReference type="ARBA" id="ARBA00022840"/>
    </source>
</evidence>
<evidence type="ECO:0000313" key="13">
    <source>
        <dbReference type="Proteomes" id="UP001501690"/>
    </source>
</evidence>
<dbReference type="PRINTS" id="PR00851">
    <property type="entry name" value="XRODRMPGMNTB"/>
</dbReference>
<evidence type="ECO:0000256" key="2">
    <source>
        <dbReference type="ARBA" id="ARBA00022741"/>
    </source>
</evidence>
<dbReference type="Gene3D" id="3.40.50.300">
    <property type="entry name" value="P-loop containing nucleotide triphosphate hydrolases"/>
    <property type="match status" value="2"/>
</dbReference>
<dbReference type="Pfam" id="PF16203">
    <property type="entry name" value="ERCC3_RAD25_C"/>
    <property type="match status" value="1"/>
</dbReference>
<evidence type="ECO:0000313" key="12">
    <source>
        <dbReference type="EMBL" id="GAA1698388.1"/>
    </source>
</evidence>
<dbReference type="InterPro" id="IPR032830">
    <property type="entry name" value="XPB/Ssl2_N"/>
</dbReference>
<feature type="domain" description="Helicase C-terminal" evidence="11">
    <location>
        <begin position="403"/>
        <end position="550"/>
    </location>
</feature>
<dbReference type="CDD" id="cd18789">
    <property type="entry name" value="SF2_C_XPB"/>
    <property type="match status" value="1"/>
</dbReference>
<dbReference type="SMART" id="SM00490">
    <property type="entry name" value="HELICc"/>
    <property type="match status" value="1"/>
</dbReference>
<keyword evidence="13" id="KW-1185">Reference proteome</keyword>
<evidence type="ECO:0000256" key="8">
    <source>
        <dbReference type="ARBA" id="ARBA00034808"/>
    </source>
</evidence>
<comment type="similarity">
    <text evidence="1">Belongs to the helicase family. RAD25/XPB subfamily.</text>
</comment>
<dbReference type="PANTHER" id="PTHR11274:SF0">
    <property type="entry name" value="GENERAL TRANSCRIPTION AND DNA REPAIR FACTOR IIH HELICASE SUBUNIT XPB"/>
    <property type="match status" value="1"/>
</dbReference>
<organism evidence="12 13">
    <name type="scientific">Microbacterium sediminicola</name>
    <dbReference type="NCBI Taxonomy" id="415210"/>
    <lineage>
        <taxon>Bacteria</taxon>
        <taxon>Bacillati</taxon>
        <taxon>Actinomycetota</taxon>
        <taxon>Actinomycetes</taxon>
        <taxon>Micrococcales</taxon>
        <taxon>Microbacteriaceae</taxon>
        <taxon>Microbacterium</taxon>
    </lineage>
</organism>
<dbReference type="InterPro" id="IPR027417">
    <property type="entry name" value="P-loop_NTPase"/>
</dbReference>
<dbReference type="EC" id="5.6.2.4" evidence="8"/>